<name>A0A8C7ST23_ONCMY</name>
<keyword evidence="1" id="KW-0812">Transmembrane</keyword>
<sequence length="163" mass="18739">SVCYDRQPLPPSIWPATFLFIGFFFCQILLKQLCEGLQVYQLVDVTEKNPEHCPSLFVIGDMSESDTLKQVKEMQPLTFLQDFPMNPEGIEHLLIQGFFFIFYYFLHLSPAKHPHTITPPPPRCAVGNTHAEIIRSPTPHLTNTQEPKISNLDSRPKDRFLLV</sequence>
<dbReference type="Ensembl" id="ENSOMYT00000075396.2">
    <property type="protein sequence ID" value="ENSOMYP00000069214.2"/>
    <property type="gene ID" value="ENSOMYG00000032112.2"/>
</dbReference>
<accession>A0A8C7ST23</accession>
<protein>
    <submittedName>
        <fullName evidence="2">Uncharacterized protein</fullName>
    </submittedName>
</protein>
<feature type="transmembrane region" description="Helical" evidence="1">
    <location>
        <begin position="12"/>
        <end position="30"/>
    </location>
</feature>
<keyword evidence="1" id="KW-1133">Transmembrane helix</keyword>
<keyword evidence="3" id="KW-1185">Reference proteome</keyword>
<evidence type="ECO:0000313" key="3">
    <source>
        <dbReference type="Proteomes" id="UP000694395"/>
    </source>
</evidence>
<dbReference type="Proteomes" id="UP000694395">
    <property type="component" value="Chromosome 19"/>
</dbReference>
<organism evidence="2 3">
    <name type="scientific">Oncorhynchus mykiss</name>
    <name type="common">Rainbow trout</name>
    <name type="synonym">Salmo gairdneri</name>
    <dbReference type="NCBI Taxonomy" id="8022"/>
    <lineage>
        <taxon>Eukaryota</taxon>
        <taxon>Metazoa</taxon>
        <taxon>Chordata</taxon>
        <taxon>Craniata</taxon>
        <taxon>Vertebrata</taxon>
        <taxon>Euteleostomi</taxon>
        <taxon>Actinopterygii</taxon>
        <taxon>Neopterygii</taxon>
        <taxon>Teleostei</taxon>
        <taxon>Protacanthopterygii</taxon>
        <taxon>Salmoniformes</taxon>
        <taxon>Salmonidae</taxon>
        <taxon>Salmoninae</taxon>
        <taxon>Oncorhynchus</taxon>
    </lineage>
</organism>
<reference evidence="2" key="2">
    <citation type="submission" date="2025-08" db="UniProtKB">
        <authorList>
            <consortium name="Ensembl"/>
        </authorList>
    </citation>
    <scope>IDENTIFICATION</scope>
</reference>
<evidence type="ECO:0000313" key="2">
    <source>
        <dbReference type="Ensembl" id="ENSOMYP00000069214.2"/>
    </source>
</evidence>
<reference evidence="2" key="1">
    <citation type="submission" date="2020-07" db="EMBL/GenBank/DDBJ databases">
        <title>A long reads based de novo assembly of the rainbow trout Arlee double haploid line genome.</title>
        <authorList>
            <person name="Gao G."/>
            <person name="Palti Y."/>
        </authorList>
    </citation>
    <scope>NUCLEOTIDE SEQUENCE [LARGE SCALE GENOMIC DNA]</scope>
</reference>
<evidence type="ECO:0000256" key="1">
    <source>
        <dbReference type="SAM" id="Phobius"/>
    </source>
</evidence>
<reference evidence="2" key="3">
    <citation type="submission" date="2025-09" db="UniProtKB">
        <authorList>
            <consortium name="Ensembl"/>
        </authorList>
    </citation>
    <scope>IDENTIFICATION</scope>
</reference>
<proteinExistence type="predicted"/>
<keyword evidence="1" id="KW-0472">Membrane</keyword>
<dbReference type="AlphaFoldDB" id="A0A8C7ST23"/>